<keyword evidence="3 7" id="KW-0963">Cytoplasm</keyword>
<dbReference type="GO" id="GO:0071555">
    <property type="term" value="P:cell wall organization"/>
    <property type="evidence" value="ECO:0007669"/>
    <property type="project" value="UniProtKB-KW"/>
</dbReference>
<keyword evidence="7 8" id="KW-0133">Cell shape</keyword>
<dbReference type="NCBIfam" id="TIGR01087">
    <property type="entry name" value="murD"/>
    <property type="match status" value="1"/>
</dbReference>
<sequence length="457" mass="52251">MKKKFIVVLGGGESGVGAALLAKKNGLKIFLSDSGIILNKYKKILVENQIPFEEKGHTENMILKAIKVIKSPGISRENILIKKINFLGIPIISELEFGKSYLNSSYIISITGSNGKTTTSSIVYQILKNDGFHVGIAGNIGRSFSREVLKKKEFYVLEVSSFQLDDCLNFRSNIAVLLNITRDHLNIYNNFQGYISSKFRIVTNQNKEDIFIYNYDDPILKKELKKYKILSHCIPFSIKEELQVGAYIKWNNIFFRKKENKKEICLLNIEKISLKGDHNLYNILASVLISKILNVKKKSIIHSLLDFSPIEHRMEKVLNINGVQFINDSKATNVNAVFYALKSMNSPTIWIAGGKDKGNDYSELLPLVKKKVKAIIFLGKKNKKFINFFQDVIDIIIITECLKNAVRIAYMLSIHGDNILLSPACSSLDIFKDYKERGHKFKQEVKKIFYEKNRYFF</sequence>
<comment type="pathway">
    <text evidence="2 7 8">Cell wall biogenesis; peptidoglycan biosynthesis.</text>
</comment>
<dbReference type="Pfam" id="PF21377">
    <property type="entry name" value="MurD_N"/>
    <property type="match status" value="1"/>
</dbReference>
<keyword evidence="5 7" id="KW-0547">Nucleotide-binding</keyword>
<dbReference type="EC" id="6.3.2.9" evidence="7 8"/>
<keyword evidence="7 8" id="KW-0573">Peptidoglycan synthesis</keyword>
<dbReference type="GeneID" id="66556834"/>
<evidence type="ECO:0000256" key="1">
    <source>
        <dbReference type="ARBA" id="ARBA00004496"/>
    </source>
</evidence>
<protein>
    <recommendedName>
        <fullName evidence="7 8">UDP-N-acetylmuramoylalanine--D-glutamate ligase</fullName>
        <ecNumber evidence="7 8">6.3.2.9</ecNumber>
    </recommendedName>
    <alternativeName>
        <fullName evidence="7">D-glutamic acid-adding enzyme</fullName>
    </alternativeName>
    <alternativeName>
        <fullName evidence="7">UDP-N-acetylmuramoyl-L-alanyl-D-glutamate synthetase</fullName>
    </alternativeName>
</protein>
<dbReference type="HAMAP" id="MF_00639">
    <property type="entry name" value="MurD"/>
    <property type="match status" value="1"/>
</dbReference>
<proteinExistence type="inferred from homology"/>
<evidence type="ECO:0000256" key="3">
    <source>
        <dbReference type="ARBA" id="ARBA00022490"/>
    </source>
</evidence>
<feature type="binding site" evidence="7">
    <location>
        <begin position="112"/>
        <end position="118"/>
    </location>
    <ligand>
        <name>ATP</name>
        <dbReference type="ChEBI" id="CHEBI:30616"/>
    </ligand>
</feature>
<feature type="domain" description="Mur ligase C-terminal" evidence="9">
    <location>
        <begin position="312"/>
        <end position="425"/>
    </location>
</feature>
<dbReference type="SUPFAM" id="SSF51984">
    <property type="entry name" value="MurCD N-terminal domain"/>
    <property type="match status" value="1"/>
</dbReference>
<dbReference type="RefSeq" id="WP_110548759.1">
    <property type="nucleotide sequence ID" value="NZ_AP014610.1"/>
</dbReference>
<evidence type="ECO:0000256" key="8">
    <source>
        <dbReference type="RuleBase" id="RU003664"/>
    </source>
</evidence>
<accession>A0AAD1FRF1</accession>
<dbReference type="AlphaFoldDB" id="A0AAD1FRF1"/>
<dbReference type="Gene3D" id="3.40.1190.10">
    <property type="entry name" value="Mur-like, catalytic domain"/>
    <property type="match status" value="1"/>
</dbReference>
<dbReference type="InterPro" id="IPR036615">
    <property type="entry name" value="Mur_ligase_C_dom_sf"/>
</dbReference>
<dbReference type="InterPro" id="IPR004101">
    <property type="entry name" value="Mur_ligase_C"/>
</dbReference>
<evidence type="ECO:0000256" key="7">
    <source>
        <dbReference type="HAMAP-Rule" id="MF_00639"/>
    </source>
</evidence>
<dbReference type="Pfam" id="PF08245">
    <property type="entry name" value="Mur_ligase_M"/>
    <property type="match status" value="1"/>
</dbReference>
<organism evidence="11 12">
    <name type="scientific">Blattabacterium punctulatus CPU2</name>
    <dbReference type="NCBI Taxonomy" id="1457032"/>
    <lineage>
        <taxon>Bacteria</taxon>
        <taxon>Pseudomonadati</taxon>
        <taxon>Bacteroidota</taxon>
        <taxon>Flavobacteriia</taxon>
        <taxon>Flavobacteriales</taxon>
        <taxon>Blattabacteriaceae</taxon>
        <taxon>Blattabacterium</taxon>
    </lineage>
</organism>
<evidence type="ECO:0000256" key="5">
    <source>
        <dbReference type="ARBA" id="ARBA00022741"/>
    </source>
</evidence>
<evidence type="ECO:0000313" key="11">
    <source>
        <dbReference type="EMBL" id="BBA17742.1"/>
    </source>
</evidence>
<dbReference type="GO" id="GO:0051301">
    <property type="term" value="P:cell division"/>
    <property type="evidence" value="ECO:0007669"/>
    <property type="project" value="UniProtKB-KW"/>
</dbReference>
<dbReference type="PANTHER" id="PTHR43692:SF1">
    <property type="entry name" value="UDP-N-ACETYLMURAMOYLALANINE--D-GLUTAMATE LIGASE"/>
    <property type="match status" value="1"/>
</dbReference>
<comment type="similarity">
    <text evidence="7">Belongs to the MurCDEF family.</text>
</comment>
<dbReference type="GO" id="GO:0008764">
    <property type="term" value="F:UDP-N-acetylmuramoylalanine-D-glutamate ligase activity"/>
    <property type="evidence" value="ECO:0007669"/>
    <property type="project" value="UniProtKB-UniRule"/>
</dbReference>
<comment type="function">
    <text evidence="7 8">Cell wall formation. Catalyzes the addition of glutamate to the nucleotide precursor UDP-N-acetylmuramoyl-L-alanine (UMA).</text>
</comment>
<comment type="catalytic activity">
    <reaction evidence="7 8">
        <text>UDP-N-acetyl-alpha-D-muramoyl-L-alanine + D-glutamate + ATP = UDP-N-acetyl-alpha-D-muramoyl-L-alanyl-D-glutamate + ADP + phosphate + H(+)</text>
        <dbReference type="Rhea" id="RHEA:16429"/>
        <dbReference type="ChEBI" id="CHEBI:15378"/>
        <dbReference type="ChEBI" id="CHEBI:29986"/>
        <dbReference type="ChEBI" id="CHEBI:30616"/>
        <dbReference type="ChEBI" id="CHEBI:43474"/>
        <dbReference type="ChEBI" id="CHEBI:83898"/>
        <dbReference type="ChEBI" id="CHEBI:83900"/>
        <dbReference type="ChEBI" id="CHEBI:456216"/>
        <dbReference type="EC" id="6.3.2.9"/>
    </reaction>
</comment>
<keyword evidence="6 7" id="KW-0067">ATP-binding</keyword>
<evidence type="ECO:0000256" key="4">
    <source>
        <dbReference type="ARBA" id="ARBA00022598"/>
    </source>
</evidence>
<keyword evidence="7 8" id="KW-0131">Cell cycle</keyword>
<evidence type="ECO:0000313" key="12">
    <source>
        <dbReference type="Proteomes" id="UP000262607"/>
    </source>
</evidence>
<dbReference type="GO" id="GO:0005737">
    <property type="term" value="C:cytoplasm"/>
    <property type="evidence" value="ECO:0007669"/>
    <property type="project" value="UniProtKB-SubCell"/>
</dbReference>
<dbReference type="Gene3D" id="3.40.50.720">
    <property type="entry name" value="NAD(P)-binding Rossmann-like Domain"/>
    <property type="match status" value="1"/>
</dbReference>
<dbReference type="Gene3D" id="3.90.190.20">
    <property type="entry name" value="Mur ligase, C-terminal domain"/>
    <property type="match status" value="1"/>
</dbReference>
<dbReference type="EMBL" id="AP014610">
    <property type="protein sequence ID" value="BBA17742.1"/>
    <property type="molecule type" value="Genomic_DNA"/>
</dbReference>
<dbReference type="SUPFAM" id="SSF53244">
    <property type="entry name" value="MurD-like peptide ligases, peptide-binding domain"/>
    <property type="match status" value="1"/>
</dbReference>
<dbReference type="GO" id="GO:0008360">
    <property type="term" value="P:regulation of cell shape"/>
    <property type="evidence" value="ECO:0007669"/>
    <property type="project" value="UniProtKB-KW"/>
</dbReference>
<dbReference type="GO" id="GO:0009252">
    <property type="term" value="P:peptidoglycan biosynthetic process"/>
    <property type="evidence" value="ECO:0007669"/>
    <property type="project" value="UniProtKB-UniRule"/>
</dbReference>
<feature type="domain" description="Mur ligase central" evidence="10">
    <location>
        <begin position="110"/>
        <end position="288"/>
    </location>
</feature>
<name>A0AAD1FRF1_9FLAO</name>
<keyword evidence="7 8" id="KW-0132">Cell division</keyword>
<keyword evidence="7 8" id="KW-0961">Cell wall biogenesis/degradation</keyword>
<gene>
    <name evidence="7 11" type="primary">murD</name>
    <name evidence="11" type="ORF">CPU2_236</name>
</gene>
<dbReference type="InterPro" id="IPR013221">
    <property type="entry name" value="Mur_ligase_cen"/>
</dbReference>
<dbReference type="PANTHER" id="PTHR43692">
    <property type="entry name" value="UDP-N-ACETYLMURAMOYLALANINE--D-GLUTAMATE LIGASE"/>
    <property type="match status" value="1"/>
</dbReference>
<dbReference type="InterPro" id="IPR036565">
    <property type="entry name" value="Mur-like_cat_sf"/>
</dbReference>
<dbReference type="GO" id="GO:0005524">
    <property type="term" value="F:ATP binding"/>
    <property type="evidence" value="ECO:0007669"/>
    <property type="project" value="UniProtKB-UniRule"/>
</dbReference>
<evidence type="ECO:0000259" key="9">
    <source>
        <dbReference type="Pfam" id="PF02875"/>
    </source>
</evidence>
<dbReference type="SUPFAM" id="SSF53623">
    <property type="entry name" value="MurD-like peptide ligases, catalytic domain"/>
    <property type="match status" value="1"/>
</dbReference>
<comment type="subcellular location">
    <subcellularLocation>
        <location evidence="1 7 8">Cytoplasm</location>
    </subcellularLocation>
</comment>
<dbReference type="Pfam" id="PF02875">
    <property type="entry name" value="Mur_ligase_C"/>
    <property type="match status" value="1"/>
</dbReference>
<dbReference type="Proteomes" id="UP000262607">
    <property type="component" value="Chromosome"/>
</dbReference>
<reference evidence="11 12" key="1">
    <citation type="submission" date="2014-06" db="EMBL/GenBank/DDBJ databases">
        <title>Genome sequence of the intracellular symbiont Blattabacterium cuenoti, strain CPU2 from the wood feeding cockroach Cryptocercus punctulatus.</title>
        <authorList>
            <person name="Kinjo Y."/>
            <person name="Ohkuma M."/>
            <person name="Tokuda G."/>
        </authorList>
    </citation>
    <scope>NUCLEOTIDE SEQUENCE [LARGE SCALE GENOMIC DNA]</scope>
    <source>
        <strain evidence="11 12">CPU2</strain>
    </source>
</reference>
<evidence type="ECO:0000259" key="10">
    <source>
        <dbReference type="Pfam" id="PF08245"/>
    </source>
</evidence>
<keyword evidence="4 7" id="KW-0436">Ligase</keyword>
<dbReference type="InterPro" id="IPR005762">
    <property type="entry name" value="MurD"/>
</dbReference>
<evidence type="ECO:0000256" key="2">
    <source>
        <dbReference type="ARBA" id="ARBA00004752"/>
    </source>
</evidence>
<evidence type="ECO:0000256" key="6">
    <source>
        <dbReference type="ARBA" id="ARBA00022840"/>
    </source>
</evidence>